<dbReference type="EMBL" id="LFJJ01000001">
    <property type="protein sequence ID" value="KND62431.1"/>
    <property type="molecule type" value="Genomic_DNA"/>
</dbReference>
<dbReference type="PIRSF" id="PIRSF016817">
    <property type="entry name" value="UCP016817_carboligase"/>
    <property type="match status" value="1"/>
</dbReference>
<dbReference type="InterPro" id="IPR016677">
    <property type="entry name" value="UCP016817_carboligase"/>
</dbReference>
<evidence type="ECO:0000256" key="1">
    <source>
        <dbReference type="PROSITE-ProRule" id="PRU00409"/>
    </source>
</evidence>
<dbReference type="RefSeq" id="WP_050451460.1">
    <property type="nucleotide sequence ID" value="NZ_LFJJ01000001.1"/>
</dbReference>
<comment type="caution">
    <text evidence="3">The sequence shown here is derived from an EMBL/GenBank/DDBJ whole genome shotgun (WGS) entry which is preliminary data.</text>
</comment>
<reference evidence="4" key="1">
    <citation type="submission" date="2015-06" db="EMBL/GenBank/DDBJ databases">
        <title>Comparative genomics of Burkholderia leaf nodule symbionts.</title>
        <authorList>
            <person name="Carlier A."/>
            <person name="Eberl L."/>
            <person name="Pinto-Carbo M."/>
        </authorList>
    </citation>
    <scope>NUCLEOTIDE SEQUENCE [LARGE SCALE GENOMIC DNA]</scope>
    <source>
        <strain evidence="4">UZHbot4</strain>
    </source>
</reference>
<organism evidence="3 4">
    <name type="scientific">Candidatus Burkholderia verschuerenii</name>
    <dbReference type="NCBI Taxonomy" id="242163"/>
    <lineage>
        <taxon>Bacteria</taxon>
        <taxon>Pseudomonadati</taxon>
        <taxon>Pseudomonadota</taxon>
        <taxon>Betaproteobacteria</taxon>
        <taxon>Burkholderiales</taxon>
        <taxon>Burkholderiaceae</taxon>
        <taxon>Burkholderia</taxon>
    </lineage>
</organism>
<evidence type="ECO:0000259" key="2">
    <source>
        <dbReference type="PROSITE" id="PS50975"/>
    </source>
</evidence>
<sequence>MTAADTSRAPRLAVAGLSARLVAQSAARTGYSVVALDIFGDRDTREHANMWFDIGGNGLSIDRARFHDALERAARLPRMLGLIASSGLEPLADELSRAPHMPSFIGNGEAAKTVRDPRRFFALLDDAGIAHPQVRLTSPDDPRGWLVKRSDGCGGTHIERAEDIERIPEHAYFQKQAHGRSMSALFIAAHREAVVIGFAEQLSMQAGPWPYVYAGSIGPVNLPAETATCIVQAIETIVWKTDLTGLNSIDFLLDDDNFSVLEINTRPSSTMALYEAAWPDTWPRGLIGAHLDACLHGELPACAHTALLKPPMRAGQRVVFAPKSFIVTSAFSDACFADPACHDVPLALAHIEAGQPVCTMSATAPTLDALRTALDREHARQLQCIDMI</sequence>
<gene>
    <name evidence="3" type="ORF">BVER_01640c</name>
</gene>
<dbReference type="InterPro" id="IPR011761">
    <property type="entry name" value="ATP-grasp"/>
</dbReference>
<dbReference type="OrthoDB" id="5572734at2"/>
<dbReference type="Pfam" id="PF02655">
    <property type="entry name" value="ATP-grasp_3"/>
    <property type="match status" value="1"/>
</dbReference>
<keyword evidence="1" id="KW-0067">ATP-binding</keyword>
<evidence type="ECO:0000313" key="4">
    <source>
        <dbReference type="Proteomes" id="UP000036959"/>
    </source>
</evidence>
<keyword evidence="4" id="KW-1185">Reference proteome</keyword>
<dbReference type="GO" id="GO:0046872">
    <property type="term" value="F:metal ion binding"/>
    <property type="evidence" value="ECO:0007669"/>
    <property type="project" value="InterPro"/>
</dbReference>
<feature type="domain" description="ATP-grasp" evidence="2">
    <location>
        <begin position="225"/>
        <end position="295"/>
    </location>
</feature>
<keyword evidence="1" id="KW-0547">Nucleotide-binding</keyword>
<dbReference type="GO" id="GO:0005524">
    <property type="term" value="F:ATP binding"/>
    <property type="evidence" value="ECO:0007669"/>
    <property type="project" value="UniProtKB-UniRule"/>
</dbReference>
<dbReference type="AlphaFoldDB" id="A0A0L0MJG0"/>
<accession>A0A0L0MJG0</accession>
<dbReference type="PROSITE" id="PS50975">
    <property type="entry name" value="ATP_GRASP"/>
    <property type="match status" value="1"/>
</dbReference>
<name>A0A0L0MJG0_9BURK</name>
<proteinExistence type="predicted"/>
<dbReference type="PATRIC" id="fig|242163.4.peg.104"/>
<evidence type="ECO:0000313" key="3">
    <source>
        <dbReference type="EMBL" id="KND62431.1"/>
    </source>
</evidence>
<dbReference type="SUPFAM" id="SSF56059">
    <property type="entry name" value="Glutathione synthetase ATP-binding domain-like"/>
    <property type="match status" value="1"/>
</dbReference>
<protein>
    <recommendedName>
        <fullName evidence="2">ATP-grasp domain-containing protein</fullName>
    </recommendedName>
</protein>
<dbReference type="Proteomes" id="UP000036959">
    <property type="component" value="Unassembled WGS sequence"/>
</dbReference>
<dbReference type="Gene3D" id="3.30.470.20">
    <property type="entry name" value="ATP-grasp fold, B domain"/>
    <property type="match status" value="1"/>
</dbReference>
<dbReference type="InterPro" id="IPR003806">
    <property type="entry name" value="ATP-grasp_PylC-type"/>
</dbReference>